<protein>
    <submittedName>
        <fullName evidence="2">Uncharacterized protein</fullName>
    </submittedName>
</protein>
<name>A0A4D9CPP8_9STRA</name>
<gene>
    <name evidence="2" type="ORF">NSK_007743</name>
</gene>
<dbReference type="SUPFAM" id="SSF52540">
    <property type="entry name" value="P-loop containing nucleoside triphosphate hydrolases"/>
    <property type="match status" value="1"/>
</dbReference>
<organism evidence="2 3">
    <name type="scientific">Nannochloropsis salina CCMP1776</name>
    <dbReference type="NCBI Taxonomy" id="1027361"/>
    <lineage>
        <taxon>Eukaryota</taxon>
        <taxon>Sar</taxon>
        <taxon>Stramenopiles</taxon>
        <taxon>Ochrophyta</taxon>
        <taxon>Eustigmatophyceae</taxon>
        <taxon>Eustigmatales</taxon>
        <taxon>Monodopsidaceae</taxon>
        <taxon>Microchloropsis</taxon>
        <taxon>Microchloropsis salina</taxon>
    </lineage>
</organism>
<evidence type="ECO:0000313" key="3">
    <source>
        <dbReference type="Proteomes" id="UP000355283"/>
    </source>
</evidence>
<sequence length="531" mass="57394">MGGRCSRLPDEQINTPQVPRSSRIKVDCPIHGKNGFIARSSSGDNVVEDRQSSHARKQDVLQKTRLPLRRVFRSRTTNKISGKAEISLVRPAHLYAAGDVAALQVEVRVPIHKSFEQGTKVFMPDNGYWKESSVSVPDGLSPGDVVTVELLAEPKRSKMTLKDVKADIELRVTGPSATPGGPEMIILRQYVAFDGIDFAGDLFPIPLSPSLGTAPLLLYVLGAEQAGKTTFVESLRNVLASAEKDMPPPQTSTVPTTEITRLELNAEAISPRFRAPLTARVTEIPSSMVLAPTDADKASMERLLPAGHGALVFVAADEVETAPAKMAGLQASIQQLKAQNFNPLVVLTRVDKVEPLVAADPFNWSLKKVSHVRRRASQCLGVSWASTLVFVPYAAPRPAMRPEVAKASMRTDVIIKGKKASSILDMREDTVREEGMERSFAIDKLVLFIAKAALEVAQEKMEGRVRRSSSAGSAGLGTWTGGRITATPKTDMSITKTAPSDAVLATRQQTVELDGSFSSNFPTLSAGTRQP</sequence>
<dbReference type="InterPro" id="IPR027417">
    <property type="entry name" value="P-loop_NTPase"/>
</dbReference>
<feature type="compositionally biased region" description="Polar residues" evidence="1">
    <location>
        <begin position="487"/>
        <end position="498"/>
    </location>
</feature>
<accession>A0A4D9CPP8</accession>
<proteinExistence type="predicted"/>
<keyword evidence="3" id="KW-1185">Reference proteome</keyword>
<dbReference type="Proteomes" id="UP000355283">
    <property type="component" value="Unassembled WGS sequence"/>
</dbReference>
<dbReference type="OrthoDB" id="10283698at2759"/>
<feature type="region of interest" description="Disordered" evidence="1">
    <location>
        <begin position="467"/>
        <end position="501"/>
    </location>
</feature>
<feature type="region of interest" description="Disordered" evidence="1">
    <location>
        <begin position="1"/>
        <end position="20"/>
    </location>
</feature>
<reference evidence="2 3" key="1">
    <citation type="submission" date="2019-01" db="EMBL/GenBank/DDBJ databases">
        <title>Nuclear Genome Assembly of the Microalgal Biofuel strain Nannochloropsis salina CCMP1776.</title>
        <authorList>
            <person name="Hovde B."/>
        </authorList>
    </citation>
    <scope>NUCLEOTIDE SEQUENCE [LARGE SCALE GENOMIC DNA]</scope>
    <source>
        <strain evidence="2 3">CCMP1776</strain>
    </source>
</reference>
<evidence type="ECO:0000256" key="1">
    <source>
        <dbReference type="SAM" id="MobiDB-lite"/>
    </source>
</evidence>
<dbReference type="AlphaFoldDB" id="A0A4D9CPP8"/>
<dbReference type="EMBL" id="SDOX01000145">
    <property type="protein sequence ID" value="TFJ81100.1"/>
    <property type="molecule type" value="Genomic_DNA"/>
</dbReference>
<evidence type="ECO:0000313" key="2">
    <source>
        <dbReference type="EMBL" id="TFJ81100.1"/>
    </source>
</evidence>
<comment type="caution">
    <text evidence="2">The sequence shown here is derived from an EMBL/GenBank/DDBJ whole genome shotgun (WGS) entry which is preliminary data.</text>
</comment>